<dbReference type="EMBL" id="CAIIXF020000008">
    <property type="protein sequence ID" value="CAH1791904.1"/>
    <property type="molecule type" value="Genomic_DNA"/>
</dbReference>
<comment type="caution">
    <text evidence="3">The sequence shown here is derived from an EMBL/GenBank/DDBJ whole genome shotgun (WGS) entry which is preliminary data.</text>
</comment>
<organism evidence="3 4">
    <name type="scientific">Owenia fusiformis</name>
    <name type="common">Polychaete worm</name>
    <dbReference type="NCBI Taxonomy" id="6347"/>
    <lineage>
        <taxon>Eukaryota</taxon>
        <taxon>Metazoa</taxon>
        <taxon>Spiralia</taxon>
        <taxon>Lophotrochozoa</taxon>
        <taxon>Annelida</taxon>
        <taxon>Polychaeta</taxon>
        <taxon>Sedentaria</taxon>
        <taxon>Canalipalpata</taxon>
        <taxon>Sabellida</taxon>
        <taxon>Oweniida</taxon>
        <taxon>Oweniidae</taxon>
        <taxon>Owenia</taxon>
    </lineage>
</organism>
<proteinExistence type="predicted"/>
<feature type="non-terminal residue" evidence="3">
    <location>
        <position position="1"/>
    </location>
</feature>
<evidence type="ECO:0000259" key="2">
    <source>
        <dbReference type="PROSITE" id="PS50022"/>
    </source>
</evidence>
<dbReference type="SUPFAM" id="SSF49785">
    <property type="entry name" value="Galactose-binding domain-like"/>
    <property type="match status" value="1"/>
</dbReference>
<feature type="domain" description="F5/8 type C" evidence="2">
    <location>
        <begin position="106"/>
        <end position="208"/>
    </location>
</feature>
<sequence>MKSKHMYLFNLILLLHISHRNGTKTKTYYKFDNISRTDNVTKTISVGSVSECAIRCLLEEWLCKSYNLMTVGGSSDKVCEFIGTIGGHAVPNTASDHYYHSQHVNCREQLVSGDIYSVGDASITASGYYNTAHVPSRGRLDSQQVSGLNSCWGPGSEPDRWIQADLGELMLVTGVLTRGRTDGAYIQWVTSYKFLYGETENSLEEYRE</sequence>
<dbReference type="InterPro" id="IPR008979">
    <property type="entry name" value="Galactose-bd-like_sf"/>
</dbReference>
<gene>
    <name evidence="3" type="ORF">OFUS_LOCUS16942</name>
</gene>
<keyword evidence="1" id="KW-0732">Signal</keyword>
<name>A0A8S4PCT2_OWEFU</name>
<dbReference type="AlphaFoldDB" id="A0A8S4PCT2"/>
<dbReference type="Pfam" id="PF00754">
    <property type="entry name" value="F5_F8_type_C"/>
    <property type="match status" value="1"/>
</dbReference>
<keyword evidence="4" id="KW-1185">Reference proteome</keyword>
<dbReference type="Gene3D" id="2.60.120.260">
    <property type="entry name" value="Galactose-binding domain-like"/>
    <property type="match status" value="1"/>
</dbReference>
<dbReference type="PANTHER" id="PTHR24543">
    <property type="entry name" value="MULTICOPPER OXIDASE-RELATED"/>
    <property type="match status" value="1"/>
</dbReference>
<accession>A0A8S4PCT2</accession>
<protein>
    <recommendedName>
        <fullName evidence="2">F5/8 type C domain-containing protein</fullName>
    </recommendedName>
</protein>
<dbReference type="PANTHER" id="PTHR24543:SF325">
    <property type="entry name" value="F5_8 TYPE C DOMAIN-CONTAINING PROTEIN"/>
    <property type="match status" value="1"/>
</dbReference>
<feature type="signal peptide" evidence="1">
    <location>
        <begin position="1"/>
        <end position="22"/>
    </location>
</feature>
<dbReference type="OrthoDB" id="6084983at2759"/>
<dbReference type="PROSITE" id="PS50022">
    <property type="entry name" value="FA58C_3"/>
    <property type="match status" value="1"/>
</dbReference>
<evidence type="ECO:0000313" key="3">
    <source>
        <dbReference type="EMBL" id="CAH1791904.1"/>
    </source>
</evidence>
<feature type="chain" id="PRO_5035880984" description="F5/8 type C domain-containing protein" evidence="1">
    <location>
        <begin position="23"/>
        <end position="208"/>
    </location>
</feature>
<evidence type="ECO:0000256" key="1">
    <source>
        <dbReference type="SAM" id="SignalP"/>
    </source>
</evidence>
<evidence type="ECO:0000313" key="4">
    <source>
        <dbReference type="Proteomes" id="UP000749559"/>
    </source>
</evidence>
<reference evidence="3" key="1">
    <citation type="submission" date="2022-03" db="EMBL/GenBank/DDBJ databases">
        <authorList>
            <person name="Martin C."/>
        </authorList>
    </citation>
    <scope>NUCLEOTIDE SEQUENCE</scope>
</reference>
<dbReference type="Proteomes" id="UP000749559">
    <property type="component" value="Unassembled WGS sequence"/>
</dbReference>
<dbReference type="InterPro" id="IPR000421">
    <property type="entry name" value="FA58C"/>
</dbReference>